<name>A0A5C8PQK5_9HYPH</name>
<organism evidence="2 3">
    <name type="scientific">Vineibacter terrae</name>
    <dbReference type="NCBI Taxonomy" id="2586908"/>
    <lineage>
        <taxon>Bacteria</taxon>
        <taxon>Pseudomonadati</taxon>
        <taxon>Pseudomonadota</taxon>
        <taxon>Alphaproteobacteria</taxon>
        <taxon>Hyphomicrobiales</taxon>
        <taxon>Vineibacter</taxon>
    </lineage>
</organism>
<evidence type="ECO:0000313" key="3">
    <source>
        <dbReference type="Proteomes" id="UP000321638"/>
    </source>
</evidence>
<dbReference type="AlphaFoldDB" id="A0A5C8PQK5"/>
<protein>
    <submittedName>
        <fullName evidence="2">DUF721 domain-containing protein</fullName>
    </submittedName>
</protein>
<evidence type="ECO:0000256" key="1">
    <source>
        <dbReference type="SAM" id="MobiDB-lite"/>
    </source>
</evidence>
<sequence length="233" mass="25149">MRQWRPSVLKPRLNWCSFESVSDIPHLPSVPAPDKRLEAAGCSIPRARNRRRGSGRAGAGGVDWAMAEEEREIELDRRGGMKAVGAHVGRLTAPLARHRGTASARLQAEWSTIVGPEIARQSLPERLVGAGGKASGKGGATLKLRVAGPLALELQHLAPQLIERINGFFGYPAVARLQIMQGPLPHTPPAPPPAPRPLDPARQRALRERVAPIGDEALRGALERLGRAILGRR</sequence>
<keyword evidence="3" id="KW-1185">Reference proteome</keyword>
<dbReference type="OrthoDB" id="7160947at2"/>
<dbReference type="InterPro" id="IPR007922">
    <property type="entry name" value="DciA-like"/>
</dbReference>
<dbReference type="Proteomes" id="UP000321638">
    <property type="component" value="Unassembled WGS sequence"/>
</dbReference>
<feature type="region of interest" description="Disordered" evidence="1">
    <location>
        <begin position="182"/>
        <end position="203"/>
    </location>
</feature>
<accession>A0A5C8PQK5</accession>
<feature type="compositionally biased region" description="Pro residues" evidence="1">
    <location>
        <begin position="185"/>
        <end position="198"/>
    </location>
</feature>
<reference evidence="2 3" key="1">
    <citation type="submission" date="2019-06" db="EMBL/GenBank/DDBJ databases">
        <title>New taxonomy in bacterial strain CC-CFT640, isolated from vineyard.</title>
        <authorList>
            <person name="Lin S.-Y."/>
            <person name="Tsai C.-F."/>
            <person name="Young C.-C."/>
        </authorList>
    </citation>
    <scope>NUCLEOTIDE SEQUENCE [LARGE SCALE GENOMIC DNA]</scope>
    <source>
        <strain evidence="2 3">CC-CFT640</strain>
    </source>
</reference>
<comment type="caution">
    <text evidence="2">The sequence shown here is derived from an EMBL/GenBank/DDBJ whole genome shotgun (WGS) entry which is preliminary data.</text>
</comment>
<gene>
    <name evidence="2" type="ORF">FHP25_07790</name>
</gene>
<dbReference type="EMBL" id="VDUZ01000007">
    <property type="protein sequence ID" value="TXL78097.1"/>
    <property type="molecule type" value="Genomic_DNA"/>
</dbReference>
<proteinExistence type="predicted"/>
<dbReference type="Pfam" id="PF05258">
    <property type="entry name" value="DciA"/>
    <property type="match status" value="1"/>
</dbReference>
<evidence type="ECO:0000313" key="2">
    <source>
        <dbReference type="EMBL" id="TXL78097.1"/>
    </source>
</evidence>